<dbReference type="KEGG" id="vg:40526291"/>
<dbReference type="RefSeq" id="YP_009666055.1">
    <property type="nucleotide sequence ID" value="NC_043427.1"/>
</dbReference>
<proteinExistence type="predicted"/>
<name>J7Q323_9VIRU</name>
<dbReference type="EMBL" id="HE681887">
    <property type="protein sequence ID" value="CCG27823.1"/>
    <property type="molecule type" value="Genomic_DNA"/>
</dbReference>
<dbReference type="Proteomes" id="UP000003929">
    <property type="component" value="Segment"/>
</dbReference>
<organism evidence="1 2">
    <name type="scientific">Alphaspiravirus yamagawaense</name>
    <dbReference type="NCBI Taxonomy" id="1157339"/>
    <lineage>
        <taxon>Viruses</taxon>
        <taxon>Viruses incertae sedis</taxon>
        <taxon>Spiraviridae</taxon>
        <taxon>Alphaspiravirus</taxon>
    </lineage>
</organism>
<accession>J7Q323</accession>
<reference evidence="1 2" key="1">
    <citation type="journal article" date="2012" name="Proc. Natl. Acad. Sci. U.S.A.">
        <title>Archaeal virus with exceptional virion architecture and the largest single-stranded DNA genome.</title>
        <authorList>
            <person name="Mochizuki T."/>
            <person name="Krupovic M."/>
            <person name="Pehau-Arnaudet G."/>
            <person name="Sako Y."/>
            <person name="Forterre P."/>
            <person name="Prangishvili D."/>
        </authorList>
    </citation>
    <scope>NUCLEOTIDE SEQUENCE [LARGE SCALE GENOMIC DNA]</scope>
</reference>
<dbReference type="GeneID" id="40526291"/>
<gene>
    <name evidence="1" type="primary">10-261</name>
</gene>
<keyword evidence="2" id="KW-1185">Reference proteome</keyword>
<evidence type="ECO:0000313" key="2">
    <source>
        <dbReference type="Proteomes" id="UP000003929"/>
    </source>
</evidence>
<evidence type="ECO:0000313" key="1">
    <source>
        <dbReference type="EMBL" id="CCG27823.1"/>
    </source>
</evidence>
<protein>
    <submittedName>
        <fullName evidence="1">Uncharacterized protein</fullName>
    </submittedName>
</protein>
<sequence length="261" mass="30627">MKSVTADLPYPYKYAHWLCVSMRAKSMSYEDRLEAARQCLAEGKTIGIVNLFGLKQPLDSQGYRYRFDGVASVVRRDSRVEVVTERRERVPETVWERLGMSEEQYRLGMNYYKTTAKELAGIFDVSLEEEIEKLYNKAYGRMTPEEFGIELARMIKDRLLQLVREARRMQDVLRMLEERYGIRLGIEEPTEFIRIVEEASPSSVISILFKENIYQIVRWYNRLKRVTEHVEVIEKAEESLRTGKLLVSEEELKSCLRASQS</sequence>